<feature type="transmembrane region" description="Helical" evidence="7">
    <location>
        <begin position="70"/>
        <end position="88"/>
    </location>
</feature>
<evidence type="ECO:0000256" key="2">
    <source>
        <dbReference type="ARBA" id="ARBA00008333"/>
    </source>
</evidence>
<evidence type="ECO:0000256" key="7">
    <source>
        <dbReference type="SAM" id="Phobius"/>
    </source>
</evidence>
<dbReference type="EMBL" id="JRKI01000009">
    <property type="protein sequence ID" value="KIZ18616.1"/>
    <property type="molecule type" value="Genomic_DNA"/>
</dbReference>
<proteinExistence type="inferred from homology"/>
<protein>
    <submittedName>
        <fullName evidence="8">Iron transporter</fullName>
    </submittedName>
</protein>
<dbReference type="RefSeq" id="WP_030070535.1">
    <property type="nucleotide sequence ID" value="NZ_JRKI01000009.1"/>
</dbReference>
<dbReference type="PANTHER" id="PTHR31632">
    <property type="entry name" value="IRON TRANSPORTER FTH1"/>
    <property type="match status" value="1"/>
</dbReference>
<evidence type="ECO:0000313" key="8">
    <source>
        <dbReference type="EMBL" id="KIZ18616.1"/>
    </source>
</evidence>
<comment type="similarity">
    <text evidence="2">Belongs to the oxidase-dependent Fe transporter (OFeT) (TC 9.A.10.1) family.</text>
</comment>
<dbReference type="GO" id="GO:0015093">
    <property type="term" value="F:ferrous iron transmembrane transporter activity"/>
    <property type="evidence" value="ECO:0007669"/>
    <property type="project" value="TreeGrafter"/>
</dbReference>
<feature type="transmembrane region" description="Helical" evidence="7">
    <location>
        <begin position="242"/>
        <end position="262"/>
    </location>
</feature>
<evidence type="ECO:0000256" key="6">
    <source>
        <dbReference type="SAM" id="MobiDB-lite"/>
    </source>
</evidence>
<feature type="transmembrane region" description="Helical" evidence="7">
    <location>
        <begin position="145"/>
        <end position="166"/>
    </location>
</feature>
<feature type="transmembrane region" description="Helical" evidence="7">
    <location>
        <begin position="38"/>
        <end position="58"/>
    </location>
</feature>
<keyword evidence="4 7" id="KW-1133">Transmembrane helix</keyword>
<reference evidence="8 9" key="1">
    <citation type="submission" date="2014-09" db="EMBL/GenBank/DDBJ databases">
        <title>Draft genome sequence of Streptomyces natalensis ATCC 27448, producer of the antifungal pimaricin.</title>
        <authorList>
            <person name="Mendes M.V."/>
            <person name="Beites T."/>
            <person name="Pires S."/>
            <person name="Santos C.L."/>
            <person name="Moradas-Ferreira P."/>
        </authorList>
    </citation>
    <scope>NUCLEOTIDE SEQUENCE [LARGE SCALE GENOMIC DNA]</scope>
    <source>
        <strain evidence="8 9">ATCC 27448</strain>
    </source>
</reference>
<dbReference type="PANTHER" id="PTHR31632:SF2">
    <property type="entry name" value="PLASMA MEMBRANE IRON PERMEASE"/>
    <property type="match status" value="1"/>
</dbReference>
<dbReference type="Pfam" id="PF03239">
    <property type="entry name" value="FTR1"/>
    <property type="match status" value="1"/>
</dbReference>
<dbReference type="AlphaFoldDB" id="A0A0D7CRC5"/>
<feature type="compositionally biased region" description="Basic and acidic residues" evidence="6">
    <location>
        <begin position="310"/>
        <end position="322"/>
    </location>
</feature>
<keyword evidence="3 7" id="KW-0812">Transmembrane</keyword>
<organism evidence="8 9">
    <name type="scientific">Streptomyces natalensis ATCC 27448</name>
    <dbReference type="NCBI Taxonomy" id="1240678"/>
    <lineage>
        <taxon>Bacteria</taxon>
        <taxon>Bacillati</taxon>
        <taxon>Actinomycetota</taxon>
        <taxon>Actinomycetes</taxon>
        <taxon>Kitasatosporales</taxon>
        <taxon>Streptomycetaceae</taxon>
        <taxon>Streptomyces</taxon>
    </lineage>
</organism>
<feature type="transmembrane region" description="Helical" evidence="7">
    <location>
        <begin position="108"/>
        <end position="125"/>
    </location>
</feature>
<evidence type="ECO:0000313" key="9">
    <source>
        <dbReference type="Proteomes" id="UP000032458"/>
    </source>
</evidence>
<evidence type="ECO:0000256" key="4">
    <source>
        <dbReference type="ARBA" id="ARBA00022989"/>
    </source>
</evidence>
<dbReference type="PATRIC" id="fig|1240678.4.peg.1770"/>
<comment type="caution">
    <text evidence="8">The sequence shown here is derived from an EMBL/GenBank/DDBJ whole genome shotgun (WGS) entry which is preliminary data.</text>
</comment>
<dbReference type="InterPro" id="IPR004923">
    <property type="entry name" value="FTR1/Fip1/EfeU"/>
</dbReference>
<feature type="transmembrane region" description="Helical" evidence="7">
    <location>
        <begin position="178"/>
        <end position="198"/>
    </location>
</feature>
<evidence type="ECO:0000256" key="3">
    <source>
        <dbReference type="ARBA" id="ARBA00022692"/>
    </source>
</evidence>
<accession>A0A0D7CRC5</accession>
<sequence>MFGNYLIGLREGLEASLVVCILIAYLVKTGRREALRPVWIGIALAVVLSFAFGAALQFGSQTLTFQAQEGLGGSLSIVAVGLVTWMVFWMRRTARHLKKELHGKLDAALQMGTVALVVTAFLSVGREGLETALFIWTAAQSADDGVRPLIGALLGMLTAVVLGWLFYRGAVRINLAKFFTWTGGMLVVVAAGVLAYGFHDLQEAGVLPGLDAQAFDISAQIPADSWYGTLLKGIFNFQPDPTVLQVTVWALYLIPTLGFFFAPGRVAPNRATPAAPQSAPVAPKEPEPHDTQVAVPGARNTDVGSGGDGDTERVHDGARRTGEAAGGDEG</sequence>
<dbReference type="GO" id="GO:0033573">
    <property type="term" value="C:high-affinity iron permease complex"/>
    <property type="evidence" value="ECO:0007669"/>
    <property type="project" value="InterPro"/>
</dbReference>
<evidence type="ECO:0000256" key="1">
    <source>
        <dbReference type="ARBA" id="ARBA00004141"/>
    </source>
</evidence>
<dbReference type="Proteomes" id="UP000032458">
    <property type="component" value="Unassembled WGS sequence"/>
</dbReference>
<feature type="region of interest" description="Disordered" evidence="6">
    <location>
        <begin position="271"/>
        <end position="330"/>
    </location>
</feature>
<evidence type="ECO:0000256" key="5">
    <source>
        <dbReference type="ARBA" id="ARBA00023136"/>
    </source>
</evidence>
<name>A0A0D7CRC5_9ACTN</name>
<keyword evidence="5 7" id="KW-0472">Membrane</keyword>
<comment type="subcellular location">
    <subcellularLocation>
        <location evidence="1">Membrane</location>
        <topology evidence="1">Multi-pass membrane protein</topology>
    </subcellularLocation>
</comment>
<keyword evidence="9" id="KW-1185">Reference proteome</keyword>
<dbReference type="NCBIfam" id="NF041756">
    <property type="entry name" value="EfeU"/>
    <property type="match status" value="1"/>
</dbReference>
<feature type="transmembrane region" description="Helical" evidence="7">
    <location>
        <begin position="6"/>
        <end position="26"/>
    </location>
</feature>
<gene>
    <name evidence="8" type="ORF">SNA_08455</name>
</gene>